<proteinExistence type="predicted"/>
<sequence>MTPDFVIKDPRSRVELRLRGDASSQERLAFLNDASTRIGSTLDLTQTCREVVDVAVPRIADASGIMVQERLITEGEFPGHPTDSAALVRRPATAVAVDNPWDWATAFPAGEVTVYPPYLPQAQAMATAKTVRIPYIDQTIADDNARAFGRPIIARLLLGGSFLITPLIARGNVLGYLVLVRQPCSEPFQEPDAALAEELAARTSICIDNARLYHRERRTALALQSSLLPARLHHPPGLEIAHRYLPAGDLAGVGGDWYDVIPLPGDRCALVVGDVMGHGISAAATMGQLRTATQTLAILDLDPGELLFHLDNVARRLNPDQIATCAYVTYDPATGAVAMASAGHVPPLLVPPGGEATPLPVVPGPPLGVGGERLETCTATLPPGGMLALYTDGLVETRDRTVDEGIATLCSLLSGPPRALERVCDTIAEVRRQADERDDMALLLARAVERAT</sequence>
<dbReference type="SMART" id="SM00331">
    <property type="entry name" value="PP2C_SIG"/>
    <property type="match status" value="1"/>
</dbReference>
<dbReference type="SUPFAM" id="SSF81606">
    <property type="entry name" value="PP2C-like"/>
    <property type="match status" value="1"/>
</dbReference>
<dbReference type="InterPro" id="IPR052016">
    <property type="entry name" value="Bact_Sigma-Reg"/>
</dbReference>
<dbReference type="Gene3D" id="3.30.450.40">
    <property type="match status" value="1"/>
</dbReference>
<organism evidence="4 5">
    <name type="scientific">Sphaerisporangium aureirubrum</name>
    <dbReference type="NCBI Taxonomy" id="1544736"/>
    <lineage>
        <taxon>Bacteria</taxon>
        <taxon>Bacillati</taxon>
        <taxon>Actinomycetota</taxon>
        <taxon>Actinomycetes</taxon>
        <taxon>Streptosporangiales</taxon>
        <taxon>Streptosporangiaceae</taxon>
        <taxon>Sphaerisporangium</taxon>
    </lineage>
</organism>
<gene>
    <name evidence="4" type="ORF">ACFP1K_16500</name>
</gene>
<dbReference type="GO" id="GO:0004722">
    <property type="term" value="F:protein serine/threonine phosphatase activity"/>
    <property type="evidence" value="ECO:0007669"/>
    <property type="project" value="UniProtKB-EC"/>
</dbReference>
<dbReference type="Pfam" id="PF07228">
    <property type="entry name" value="SpoIIE"/>
    <property type="match status" value="1"/>
</dbReference>
<name>A0ABW1NJ47_9ACTN</name>
<dbReference type="EMBL" id="JBHSRF010000020">
    <property type="protein sequence ID" value="MFC6082772.1"/>
    <property type="molecule type" value="Genomic_DNA"/>
</dbReference>
<reference evidence="5" key="1">
    <citation type="journal article" date="2019" name="Int. J. Syst. Evol. Microbiol.">
        <title>The Global Catalogue of Microorganisms (GCM) 10K type strain sequencing project: providing services to taxonomists for standard genome sequencing and annotation.</title>
        <authorList>
            <consortium name="The Broad Institute Genomics Platform"/>
            <consortium name="The Broad Institute Genome Sequencing Center for Infectious Disease"/>
            <person name="Wu L."/>
            <person name="Ma J."/>
        </authorList>
    </citation>
    <scope>NUCLEOTIDE SEQUENCE [LARGE SCALE GENOMIC DNA]</scope>
    <source>
        <strain evidence="5">JCM 30346</strain>
    </source>
</reference>
<dbReference type="PANTHER" id="PTHR43156:SF2">
    <property type="entry name" value="STAGE II SPORULATION PROTEIN E"/>
    <property type="match status" value="1"/>
</dbReference>
<keyword evidence="1 4" id="KW-0378">Hydrolase</keyword>
<dbReference type="PANTHER" id="PTHR43156">
    <property type="entry name" value="STAGE II SPORULATION PROTEIN E-RELATED"/>
    <property type="match status" value="1"/>
</dbReference>
<protein>
    <submittedName>
        <fullName evidence="4">PP2C family protein-serine/threonine phosphatase</fullName>
        <ecNumber evidence="4">3.1.3.16</ecNumber>
    </submittedName>
</protein>
<dbReference type="Gene3D" id="3.60.40.10">
    <property type="entry name" value="PPM-type phosphatase domain"/>
    <property type="match status" value="1"/>
</dbReference>
<keyword evidence="5" id="KW-1185">Reference proteome</keyword>
<evidence type="ECO:0000259" key="2">
    <source>
        <dbReference type="SMART" id="SM00065"/>
    </source>
</evidence>
<dbReference type="EC" id="3.1.3.16" evidence="4"/>
<dbReference type="SUPFAM" id="SSF55781">
    <property type="entry name" value="GAF domain-like"/>
    <property type="match status" value="1"/>
</dbReference>
<dbReference type="SMART" id="SM00065">
    <property type="entry name" value="GAF"/>
    <property type="match status" value="1"/>
</dbReference>
<dbReference type="InterPro" id="IPR001932">
    <property type="entry name" value="PPM-type_phosphatase-like_dom"/>
</dbReference>
<feature type="domain" description="PPM-type phosphatase" evidence="3">
    <location>
        <begin position="235"/>
        <end position="447"/>
    </location>
</feature>
<comment type="caution">
    <text evidence="4">The sequence shown here is derived from an EMBL/GenBank/DDBJ whole genome shotgun (WGS) entry which is preliminary data.</text>
</comment>
<feature type="domain" description="GAF" evidence="2">
    <location>
        <begin position="33"/>
        <end position="217"/>
    </location>
</feature>
<dbReference type="InterPro" id="IPR036457">
    <property type="entry name" value="PPM-type-like_dom_sf"/>
</dbReference>
<dbReference type="Proteomes" id="UP001596137">
    <property type="component" value="Unassembled WGS sequence"/>
</dbReference>
<dbReference type="InterPro" id="IPR029016">
    <property type="entry name" value="GAF-like_dom_sf"/>
</dbReference>
<accession>A0ABW1NJ47</accession>
<evidence type="ECO:0000259" key="3">
    <source>
        <dbReference type="SMART" id="SM00331"/>
    </source>
</evidence>
<evidence type="ECO:0000256" key="1">
    <source>
        <dbReference type="ARBA" id="ARBA00022801"/>
    </source>
</evidence>
<evidence type="ECO:0000313" key="5">
    <source>
        <dbReference type="Proteomes" id="UP001596137"/>
    </source>
</evidence>
<dbReference type="RefSeq" id="WP_380753552.1">
    <property type="nucleotide sequence ID" value="NZ_JBHSRF010000020.1"/>
</dbReference>
<dbReference type="Pfam" id="PF01590">
    <property type="entry name" value="GAF"/>
    <property type="match status" value="1"/>
</dbReference>
<evidence type="ECO:0000313" key="4">
    <source>
        <dbReference type="EMBL" id="MFC6082772.1"/>
    </source>
</evidence>
<dbReference type="InterPro" id="IPR003018">
    <property type="entry name" value="GAF"/>
</dbReference>